<comment type="catalytic activity">
    <reaction evidence="10">
        <text>ATP + H2O = ADP + phosphate + H(+)</text>
        <dbReference type="Rhea" id="RHEA:13065"/>
        <dbReference type="ChEBI" id="CHEBI:15377"/>
        <dbReference type="ChEBI" id="CHEBI:15378"/>
        <dbReference type="ChEBI" id="CHEBI:30616"/>
        <dbReference type="ChEBI" id="CHEBI:43474"/>
        <dbReference type="ChEBI" id="CHEBI:456216"/>
    </reaction>
</comment>
<evidence type="ECO:0000256" key="1">
    <source>
        <dbReference type="ARBA" id="ARBA00000582"/>
    </source>
</evidence>
<keyword evidence="7 10" id="KW-0418">Kinase</keyword>
<dbReference type="GO" id="GO:0042274">
    <property type="term" value="P:ribosomal small subunit biogenesis"/>
    <property type="evidence" value="ECO:0007669"/>
    <property type="project" value="UniProtKB-UniRule"/>
</dbReference>
<dbReference type="Proteomes" id="UP000660262">
    <property type="component" value="Unassembled WGS sequence"/>
</dbReference>
<keyword evidence="3 10" id="KW-0690">Ribosome biogenesis</keyword>
<keyword evidence="4 10" id="KW-0698">rRNA processing</keyword>
<dbReference type="Pfam" id="PF13238">
    <property type="entry name" value="AAA_18"/>
    <property type="match status" value="1"/>
</dbReference>
<feature type="binding site" evidence="10">
    <location>
        <position position="31"/>
    </location>
    <ligand>
        <name>ATP</name>
        <dbReference type="ChEBI" id="CHEBI:30616"/>
    </ligand>
</feature>
<evidence type="ECO:0000256" key="8">
    <source>
        <dbReference type="ARBA" id="ARBA00022840"/>
    </source>
</evidence>
<dbReference type="PANTHER" id="PTHR12595:SF0">
    <property type="entry name" value="ADENYLATE KINASE ISOENZYME 6"/>
    <property type="match status" value="1"/>
</dbReference>
<evidence type="ECO:0000313" key="13">
    <source>
        <dbReference type="Proteomes" id="UP000660262"/>
    </source>
</evidence>
<feature type="compositionally biased region" description="Polar residues" evidence="11">
    <location>
        <begin position="7"/>
        <end position="21"/>
    </location>
</feature>
<feature type="binding site" evidence="10">
    <location>
        <position position="28"/>
    </location>
    <ligand>
        <name>ATP</name>
        <dbReference type="ChEBI" id="CHEBI:30616"/>
    </ligand>
</feature>
<dbReference type="EMBL" id="BNJQ01000012">
    <property type="protein sequence ID" value="GHP06394.1"/>
    <property type="molecule type" value="Genomic_DNA"/>
</dbReference>
<dbReference type="FunFam" id="3.40.50.300:FF:000372">
    <property type="entry name" value="Adenylate kinase isoenzyme 6 homolog"/>
    <property type="match status" value="1"/>
</dbReference>
<dbReference type="GO" id="GO:0006364">
    <property type="term" value="P:rRNA processing"/>
    <property type="evidence" value="ECO:0007669"/>
    <property type="project" value="UniProtKB-KW"/>
</dbReference>
<feature type="binding site" evidence="10">
    <location>
        <position position="30"/>
    </location>
    <ligand>
        <name>ATP</name>
        <dbReference type="ChEBI" id="CHEBI:30616"/>
    </ligand>
</feature>
<dbReference type="OrthoDB" id="10251185at2759"/>
<feature type="binding site" evidence="10">
    <location>
        <position position="26"/>
    </location>
    <ligand>
        <name>ATP</name>
        <dbReference type="ChEBI" id="CHEBI:30616"/>
    </ligand>
</feature>
<evidence type="ECO:0000256" key="2">
    <source>
        <dbReference type="ARBA" id="ARBA00022490"/>
    </source>
</evidence>
<evidence type="ECO:0000256" key="4">
    <source>
        <dbReference type="ARBA" id="ARBA00022552"/>
    </source>
</evidence>
<dbReference type="HAMAP" id="MF_00039">
    <property type="entry name" value="Adenylate_kinase_AK6"/>
    <property type="match status" value="1"/>
</dbReference>
<dbReference type="GO" id="GO:0005634">
    <property type="term" value="C:nucleus"/>
    <property type="evidence" value="ECO:0007669"/>
    <property type="project" value="UniProtKB-SubCell"/>
</dbReference>
<evidence type="ECO:0000256" key="3">
    <source>
        <dbReference type="ARBA" id="ARBA00022517"/>
    </source>
</evidence>
<name>A0A830HH12_9CHLO</name>
<dbReference type="SUPFAM" id="SSF52540">
    <property type="entry name" value="P-loop containing nucleoside triphosphate hydrolases"/>
    <property type="match status" value="1"/>
</dbReference>
<comment type="similarity">
    <text evidence="10">Belongs to the adenylate kinase family. AK6 subfamily.</text>
</comment>
<dbReference type="AlphaFoldDB" id="A0A830HH12"/>
<gene>
    <name evidence="12" type="ORF">PPROV_000513900</name>
</gene>
<sequence length="192" mass="21439">MGKRSRQQSSVADARQTNVLITGTPGTGKSTLAAQLAQRTGLEHVDVGDVVRNSQDKLHDGWDEHNAAYVLNEDALLDHLEPLVGGRGGCIVDHHSSDFYPERWFDKVVVLTCDNTVLYNRLEGRGYAVHKIQENVQHEIMQCSVEEANDAYAKDFVEVMRSDTDEEMRGNLERLVAWVQSRTTTDAVTVTV</sequence>
<comment type="caution">
    <text evidence="10">Lacks conserved residue(s) required for the propagation of feature annotation.</text>
</comment>
<evidence type="ECO:0000256" key="6">
    <source>
        <dbReference type="ARBA" id="ARBA00022741"/>
    </source>
</evidence>
<evidence type="ECO:0000256" key="7">
    <source>
        <dbReference type="ARBA" id="ARBA00022777"/>
    </source>
</evidence>
<evidence type="ECO:0000256" key="9">
    <source>
        <dbReference type="ARBA" id="ARBA00023242"/>
    </source>
</evidence>
<keyword evidence="6 10" id="KW-0547">Nucleotide-binding</keyword>
<dbReference type="EC" id="2.7.4.3" evidence="10"/>
<comment type="subunit">
    <text evidence="10">Interacts with small ribosomal subunit protein uS11. Not a structural component of 43S pre-ribosomes, but transiently interacts with them by binding to uS11.</text>
</comment>
<evidence type="ECO:0000256" key="10">
    <source>
        <dbReference type="HAMAP-Rule" id="MF_03173"/>
    </source>
</evidence>
<comment type="caution">
    <text evidence="12">The sequence shown here is derived from an EMBL/GenBank/DDBJ whole genome shotgun (WGS) entry which is preliminary data.</text>
</comment>
<evidence type="ECO:0000256" key="5">
    <source>
        <dbReference type="ARBA" id="ARBA00022679"/>
    </source>
</evidence>
<comment type="function">
    <text evidence="10">Broad-specificity nucleoside monophosphate (NMP) kinase that catalyzes the reversible transfer of the terminal phosphate group between nucleoside triphosphates and monophosphates. Has also ATPase activity. Involved in the late cytoplasmic maturation steps of the 40S ribosomal particles, specifically 18S rRNA maturation. While NMP activity is not required for ribosome maturation, ATPase activity is. Associates transiently with small ribosomal subunit protein uS11. ATP hydrolysis breaks the interaction with uS11. May temporarily remove uS11 from the ribosome to enable a conformational change of the ribosomal RNA that is needed for the final maturation step of the small ribosomal subunit. Its NMP activity may have a role in nuclear energy homeostasis.</text>
</comment>
<organism evidence="12 13">
    <name type="scientific">Pycnococcus provasolii</name>
    <dbReference type="NCBI Taxonomy" id="41880"/>
    <lineage>
        <taxon>Eukaryota</taxon>
        <taxon>Viridiplantae</taxon>
        <taxon>Chlorophyta</taxon>
        <taxon>Pseudoscourfieldiophyceae</taxon>
        <taxon>Pseudoscourfieldiales</taxon>
        <taxon>Pycnococcaceae</taxon>
        <taxon>Pycnococcus</taxon>
    </lineage>
</organism>
<dbReference type="Gene3D" id="3.40.50.300">
    <property type="entry name" value="P-loop containing nucleotide triphosphate hydrolases"/>
    <property type="match status" value="1"/>
</dbReference>
<reference evidence="12" key="1">
    <citation type="submission" date="2020-10" db="EMBL/GenBank/DDBJ databases">
        <title>Unveiling of a novel bifunctional photoreceptor, Dualchrome1, isolated from a cosmopolitan green alga.</title>
        <authorList>
            <person name="Suzuki S."/>
            <person name="Kawachi M."/>
        </authorList>
    </citation>
    <scope>NUCLEOTIDE SEQUENCE</scope>
    <source>
        <strain evidence="12">NIES 2893</strain>
    </source>
</reference>
<keyword evidence="5 10" id="KW-0808">Transferase</keyword>
<comment type="catalytic activity">
    <reaction evidence="1 10">
        <text>AMP + ATP = 2 ADP</text>
        <dbReference type="Rhea" id="RHEA:12973"/>
        <dbReference type="ChEBI" id="CHEBI:30616"/>
        <dbReference type="ChEBI" id="CHEBI:456215"/>
        <dbReference type="ChEBI" id="CHEBI:456216"/>
        <dbReference type="EC" id="2.7.4.3"/>
    </reaction>
</comment>
<dbReference type="InterPro" id="IPR027417">
    <property type="entry name" value="P-loop_NTPase"/>
</dbReference>
<dbReference type="GO" id="GO:0005737">
    <property type="term" value="C:cytoplasm"/>
    <property type="evidence" value="ECO:0007669"/>
    <property type="project" value="UniProtKB-SubCell"/>
</dbReference>
<dbReference type="PANTHER" id="PTHR12595">
    <property type="entry name" value="POS9-ACTIVATING FACTOR FAP7-RELATED"/>
    <property type="match status" value="1"/>
</dbReference>
<protein>
    <recommendedName>
        <fullName evidence="10">Adenylate kinase isoenzyme 6 homolog</fullName>
        <shortName evidence="10">AK6</shortName>
        <ecNumber evidence="10">2.7.4.3</ecNumber>
    </recommendedName>
    <alternativeName>
        <fullName evidence="10">Dual activity adenylate kinase/ATPase</fullName>
        <shortName evidence="10">AK/ATPase</shortName>
    </alternativeName>
</protein>
<feature type="binding site" evidence="10">
    <location>
        <position position="125"/>
    </location>
    <ligand>
        <name>ATP</name>
        <dbReference type="ChEBI" id="CHEBI:30616"/>
    </ligand>
</feature>
<feature type="binding site" evidence="10">
    <location>
        <position position="29"/>
    </location>
    <ligand>
        <name>ATP</name>
        <dbReference type="ChEBI" id="CHEBI:30616"/>
    </ligand>
</feature>
<proteinExistence type="inferred from homology"/>
<keyword evidence="2 10" id="KW-0963">Cytoplasm</keyword>
<keyword evidence="8 10" id="KW-0067">ATP-binding</keyword>
<keyword evidence="13" id="KW-1185">Reference proteome</keyword>
<feature type="region of interest" description="Disordered" evidence="11">
    <location>
        <begin position="1"/>
        <end position="26"/>
    </location>
</feature>
<comment type="subcellular location">
    <subcellularLocation>
        <location evidence="10">Cytoplasm</location>
    </subcellularLocation>
    <subcellularLocation>
        <location evidence="10">Nucleus</location>
    </subcellularLocation>
</comment>
<evidence type="ECO:0000256" key="11">
    <source>
        <dbReference type="SAM" id="MobiDB-lite"/>
    </source>
</evidence>
<evidence type="ECO:0000313" key="12">
    <source>
        <dbReference type="EMBL" id="GHP06394.1"/>
    </source>
</evidence>
<dbReference type="GO" id="GO:0005524">
    <property type="term" value="F:ATP binding"/>
    <property type="evidence" value="ECO:0007669"/>
    <property type="project" value="UniProtKB-KW"/>
</dbReference>
<dbReference type="GO" id="GO:0016887">
    <property type="term" value="F:ATP hydrolysis activity"/>
    <property type="evidence" value="ECO:0007669"/>
    <property type="project" value="UniProtKB-UniRule"/>
</dbReference>
<keyword evidence="9 10" id="KW-0539">Nucleus</keyword>
<dbReference type="InterPro" id="IPR020618">
    <property type="entry name" value="Adenyl_kinase_AK6"/>
</dbReference>
<dbReference type="GO" id="GO:0004017">
    <property type="term" value="F:AMP kinase activity"/>
    <property type="evidence" value="ECO:0007669"/>
    <property type="project" value="UniProtKB-UniRule"/>
</dbReference>
<accession>A0A830HH12</accession>
<feature type="region of interest" description="LID" evidence="10">
    <location>
        <begin position="124"/>
        <end position="134"/>
    </location>
</feature>